<dbReference type="InterPro" id="IPR021153">
    <property type="entry name" value="HrcA_C"/>
</dbReference>
<keyword evidence="1 5" id="KW-0678">Repressor</keyword>
<dbReference type="Gene3D" id="3.30.450.40">
    <property type="match status" value="1"/>
</dbReference>
<dbReference type="EMBL" id="VUNQ01000047">
    <property type="protein sequence ID" value="MSU02910.1"/>
    <property type="molecule type" value="Genomic_DNA"/>
</dbReference>
<dbReference type="Gene3D" id="3.30.390.60">
    <property type="entry name" value="Heat-inducible transcription repressor hrca homolog, domain 3"/>
    <property type="match status" value="1"/>
</dbReference>
<dbReference type="SUPFAM" id="SSF46785">
    <property type="entry name" value="Winged helix' DNA-binding domain"/>
    <property type="match status" value="1"/>
</dbReference>
<sequence length="350" mass="39769">MLDNRKLKVLYAIINSYIMSAEPIGSRTITKQYDLGVSSATIRNEMSDLEELGYLNKPHSSSGRVPSDKAYRLYVNEILKNQNYKIDLEKKSKIKKILISESREIEQLLQNSAKVLSAITSYTALALSPNMKGSKIKHIQLIPIDEKQVLMVLISNTGTVKNSIFRLNQEIPEEQINIISNYLTHRLKGLSIEEIGEELSEGIMKEIYEYKTTIDKIIPIINQSMEDIDNVDLYSDGITKILNFPEYKDLEKAKSFISFIEDKDLVVDLLLNNSISQDMEIIIGNENIHESIKDCSLITTTYKLGDKTIGKIGIIGPTRMDYLNLINTLQLFSVNITEIIDMLMGKHISR</sequence>
<dbReference type="PANTHER" id="PTHR34824:SF1">
    <property type="entry name" value="HEAT-INDUCIBLE TRANSCRIPTION REPRESSOR HRCA"/>
    <property type="match status" value="1"/>
</dbReference>
<dbReference type="PANTHER" id="PTHR34824">
    <property type="entry name" value="HEAT-INDUCIBLE TRANSCRIPTION REPRESSOR HRCA"/>
    <property type="match status" value="1"/>
</dbReference>
<dbReference type="Pfam" id="PF01628">
    <property type="entry name" value="HrcA"/>
    <property type="match status" value="1"/>
</dbReference>
<dbReference type="AlphaFoldDB" id="A0A6N7Y4E1"/>
<comment type="caution">
    <text evidence="7">The sequence shown here is derived from an EMBL/GenBank/DDBJ whole genome shotgun (WGS) entry which is preliminary data.</text>
</comment>
<dbReference type="InterPro" id="IPR036388">
    <property type="entry name" value="WH-like_DNA-bd_sf"/>
</dbReference>
<dbReference type="Proteomes" id="UP000469523">
    <property type="component" value="Unassembled WGS sequence"/>
</dbReference>
<evidence type="ECO:0000256" key="3">
    <source>
        <dbReference type="ARBA" id="ARBA00023016"/>
    </source>
</evidence>
<protein>
    <recommendedName>
        <fullName evidence="5">Heat-inducible transcription repressor HrcA</fullName>
    </recommendedName>
</protein>
<feature type="domain" description="Heat-inducible transcription repressor HrcA C-terminal" evidence="6">
    <location>
        <begin position="106"/>
        <end position="326"/>
    </location>
</feature>
<dbReference type="GO" id="GO:0045892">
    <property type="term" value="P:negative regulation of DNA-templated transcription"/>
    <property type="evidence" value="ECO:0007669"/>
    <property type="project" value="UniProtKB-UniRule"/>
</dbReference>
<name>A0A6N7Y4E1_9FIRM</name>
<evidence type="ECO:0000259" key="6">
    <source>
        <dbReference type="Pfam" id="PF01628"/>
    </source>
</evidence>
<dbReference type="InterPro" id="IPR002571">
    <property type="entry name" value="HrcA"/>
</dbReference>
<evidence type="ECO:0000256" key="2">
    <source>
        <dbReference type="ARBA" id="ARBA00023015"/>
    </source>
</evidence>
<reference evidence="7 8" key="1">
    <citation type="submission" date="2019-09" db="EMBL/GenBank/DDBJ databases">
        <title>In-depth cultivation of the pig gut microbiome towards novel bacterial diversity and tailored functional studies.</title>
        <authorList>
            <person name="Wylensek D."/>
            <person name="Hitch T.C.A."/>
            <person name="Clavel T."/>
        </authorList>
    </citation>
    <scope>NUCLEOTIDE SEQUENCE [LARGE SCALE GENOMIC DNA]</scope>
    <source>
        <strain evidence="7 8">WCA3-693-APC-4?</strain>
    </source>
</reference>
<keyword evidence="8" id="KW-1185">Reference proteome</keyword>
<evidence type="ECO:0000313" key="7">
    <source>
        <dbReference type="EMBL" id="MSU02910.1"/>
    </source>
</evidence>
<dbReference type="RefSeq" id="WP_154442190.1">
    <property type="nucleotide sequence ID" value="NZ_VUNQ01000047.1"/>
</dbReference>
<dbReference type="GO" id="GO:0003677">
    <property type="term" value="F:DNA binding"/>
    <property type="evidence" value="ECO:0007669"/>
    <property type="project" value="InterPro"/>
</dbReference>
<evidence type="ECO:0000313" key="8">
    <source>
        <dbReference type="Proteomes" id="UP000469523"/>
    </source>
</evidence>
<proteinExistence type="inferred from homology"/>
<evidence type="ECO:0000256" key="5">
    <source>
        <dbReference type="HAMAP-Rule" id="MF_00081"/>
    </source>
</evidence>
<dbReference type="InterPro" id="IPR029016">
    <property type="entry name" value="GAF-like_dom_sf"/>
</dbReference>
<evidence type="ECO:0000256" key="1">
    <source>
        <dbReference type="ARBA" id="ARBA00022491"/>
    </source>
</evidence>
<organism evidence="7 8">
    <name type="scientific">Tissierella pigra</name>
    <dbReference type="NCBI Taxonomy" id="2607614"/>
    <lineage>
        <taxon>Bacteria</taxon>
        <taxon>Bacillati</taxon>
        <taxon>Bacillota</taxon>
        <taxon>Tissierellia</taxon>
        <taxon>Tissierellales</taxon>
        <taxon>Tissierellaceae</taxon>
        <taxon>Tissierella</taxon>
    </lineage>
</organism>
<comment type="similarity">
    <text evidence="5">Belongs to the HrcA family.</text>
</comment>
<dbReference type="NCBIfam" id="TIGR00331">
    <property type="entry name" value="hrcA"/>
    <property type="match status" value="1"/>
</dbReference>
<keyword evidence="2 5" id="KW-0805">Transcription regulation</keyword>
<dbReference type="InterPro" id="IPR036390">
    <property type="entry name" value="WH_DNA-bd_sf"/>
</dbReference>
<comment type="function">
    <text evidence="5">Negative regulator of class I heat shock genes (grpE-dnaK-dnaJ and groELS operons). Prevents heat-shock induction of these operons.</text>
</comment>
<dbReference type="PIRSF" id="PIRSF005485">
    <property type="entry name" value="HrcA"/>
    <property type="match status" value="1"/>
</dbReference>
<dbReference type="SUPFAM" id="SSF55781">
    <property type="entry name" value="GAF domain-like"/>
    <property type="match status" value="1"/>
</dbReference>
<keyword evidence="4 5" id="KW-0804">Transcription</keyword>
<keyword evidence="3 5" id="KW-0346">Stress response</keyword>
<evidence type="ECO:0000256" key="4">
    <source>
        <dbReference type="ARBA" id="ARBA00023163"/>
    </source>
</evidence>
<dbReference type="InterPro" id="IPR023120">
    <property type="entry name" value="WHTH_transcript_rep_HrcA_IDD"/>
</dbReference>
<dbReference type="HAMAP" id="MF_00081">
    <property type="entry name" value="HrcA"/>
    <property type="match status" value="1"/>
</dbReference>
<dbReference type="Gene3D" id="1.10.10.10">
    <property type="entry name" value="Winged helix-like DNA-binding domain superfamily/Winged helix DNA-binding domain"/>
    <property type="match status" value="1"/>
</dbReference>
<gene>
    <name evidence="5 7" type="primary">hrcA</name>
    <name evidence="7" type="ORF">FYJ83_15715</name>
</gene>
<accession>A0A6N7Y4E1</accession>